<dbReference type="Gene3D" id="3.40.50.80">
    <property type="entry name" value="Nucleotide-binding domain of ferredoxin-NADP reductase (FNR) module"/>
    <property type="match status" value="1"/>
</dbReference>
<name>A0A0M8MXU0_ESCWE</name>
<dbReference type="GO" id="GO:0010181">
    <property type="term" value="F:FMN binding"/>
    <property type="evidence" value="ECO:0007669"/>
    <property type="project" value="UniProtKB-UniRule"/>
</dbReference>
<evidence type="ECO:0000256" key="7">
    <source>
        <dbReference type="ARBA" id="ARBA00022857"/>
    </source>
</evidence>
<feature type="binding site" evidence="9">
    <location>
        <begin position="583"/>
        <end position="584"/>
    </location>
    <ligand>
        <name>NADP(+)</name>
        <dbReference type="ChEBI" id="CHEBI:58349"/>
    </ligand>
</feature>
<comment type="caution">
    <text evidence="9">Lacks conserved residue(s) required for the propagation of feature annotation.</text>
</comment>
<protein>
    <recommendedName>
        <fullName evidence="9">NADPH-dependent diflavin oxidoreductase 1</fullName>
        <ecNumber evidence="9">1.18.1.-</ecNumber>
    </recommendedName>
    <alternativeName>
        <fullName evidence="9">NADPH-dependent FMN and FAD-containing oxidoreductase</fullName>
    </alternativeName>
</protein>
<evidence type="ECO:0000259" key="10">
    <source>
        <dbReference type="PROSITE" id="PS50902"/>
    </source>
</evidence>
<accession>A0A0M8MXU0</accession>
<dbReference type="GO" id="GO:0005829">
    <property type="term" value="C:cytosol"/>
    <property type="evidence" value="ECO:0007669"/>
    <property type="project" value="TreeGrafter"/>
</dbReference>
<dbReference type="FunFam" id="3.40.50.360:FF:000034">
    <property type="entry name" value="NADPH-dependent diflavin oxidoreductase 1"/>
    <property type="match status" value="1"/>
</dbReference>
<dbReference type="InterPro" id="IPR001433">
    <property type="entry name" value="OxRdtase_FAD/NAD-bd"/>
</dbReference>
<feature type="binding site" evidence="9">
    <location>
        <begin position="14"/>
        <end position="19"/>
    </location>
    <ligand>
        <name>FMN</name>
        <dbReference type="ChEBI" id="CHEBI:58210"/>
    </ligand>
</feature>
<comment type="similarity">
    <text evidence="9">Belongs to the NADPH-dependent diflavin oxidoreductase NDOR1 family.</text>
</comment>
<comment type="subunit">
    <text evidence="9">Interacts with DRE2; as part of the cytosolic iron-sulfur (Fe-S) protein assembly (CIA) machinery.</text>
</comment>
<keyword evidence="5 9" id="KW-0288">FMN</keyword>
<feature type="binding site" evidence="9">
    <location>
        <begin position="472"/>
        <end position="475"/>
    </location>
    <ligand>
        <name>FAD</name>
        <dbReference type="ChEBI" id="CHEBI:57692"/>
    </ligand>
</feature>
<comment type="similarity">
    <text evidence="9">In the N-terminal section; belongs to the flavodoxin family.</text>
</comment>
<evidence type="ECO:0000256" key="5">
    <source>
        <dbReference type="ARBA" id="ARBA00022643"/>
    </source>
</evidence>
<dbReference type="GO" id="GO:0016226">
    <property type="term" value="P:iron-sulfur cluster assembly"/>
    <property type="evidence" value="ECO:0007669"/>
    <property type="project" value="UniProtKB-UniRule"/>
</dbReference>
<feature type="binding site" evidence="9">
    <location>
        <position position="515"/>
    </location>
    <ligand>
        <name>NADP(+)</name>
        <dbReference type="ChEBI" id="CHEBI:58349"/>
    </ligand>
</feature>
<dbReference type="Proteomes" id="UP000053831">
    <property type="component" value="Unassembled WGS sequence"/>
</dbReference>
<dbReference type="OrthoDB" id="1856718at2759"/>
<dbReference type="Gene3D" id="2.40.30.10">
    <property type="entry name" value="Translation factors"/>
    <property type="match status" value="1"/>
</dbReference>
<proteinExistence type="inferred from homology"/>
<comment type="function">
    <text evidence="9">NADPH-dependent reductase which is a central component of the cytosolic iron-sulfur (Fe-S) protein assembly (CIA) machinery. Transfers electrons from NADPH via its FAD and FMN prosthetic groups to the [2Fe-2S] cluster of DRE2, another key component of the CIA machinery. In turn, this reduced cluster provides electrons for assembly of cytosolic iron-sulfur cluster proteins. Positively controls H(2)O(2)-induced cell death.</text>
</comment>
<evidence type="ECO:0000313" key="13">
    <source>
        <dbReference type="Proteomes" id="UP000053831"/>
    </source>
</evidence>
<sequence length="668" mass="74084">MKDPGRSVLILFGSETGNAQDIAEELGRLCQRLHFKSHVEELNGVELSALLQHQLVIFVISTTGQGDMPHNSLTFWKKLLRKKLPPGCLGQLRYTCFGLGDSAYLKFNWAARKLVRRLEQLGATTFTDVCEADEQFPDGIDGSFARWADTLRTHLLESYPPPAGLEPIPDDTILPPKWSLEPALSKLKAGSANLPDFTKLSLKKGQTDGIQNGSPDFSAQLNQPPTEALPVPDGWTATLAENKRLTPSTHWQDVRLVSFNIPPRESGERLEINPGDCLTLYPKNSPADAQKLISLMGWDHIADQPLDLSACGPLPQNLFAPEPCTLRALLLHNIDITAIPRRSFLKSMSYFTSDEYHRQRLLEFTMTEYLDEYFDYATRSRRSIIEVLEEFTSVKIPAARLLDVFPLIRGRDFSIANGGASLAGPAAETNPHATSNSNSHINFNTDTATGTRVQLLVALVKYRTVLRKPREGLCSRYLAPLPPGSSLRVSHKPVLSPIHGPANALRPLIAIGTGTGIAPIRALVQERLTHPAAGPALVFFGNRNRDADFFFEHEWPALQKNAAAHTPASASASPPLHLFTAFSRDQREKIYVQDVLRREAPRIRDLIAQRPIFAVCGGSSKMADACKRAVFEPFLKLKEGEASGAAEKSEEERMKELLASVTWWQEIW</sequence>
<dbReference type="InterPro" id="IPR008254">
    <property type="entry name" value="Flavodoxin/NO_synth"/>
</dbReference>
<dbReference type="AlphaFoldDB" id="A0A0M8MXU0"/>
<feature type="binding site" evidence="9">
    <location>
        <begin position="589"/>
        <end position="593"/>
    </location>
    <ligand>
        <name>NADP(+)</name>
        <dbReference type="ChEBI" id="CHEBI:58349"/>
    </ligand>
</feature>
<dbReference type="EMBL" id="LGSR01000008">
    <property type="protein sequence ID" value="KOS21446.1"/>
    <property type="molecule type" value="Genomic_DNA"/>
</dbReference>
<dbReference type="Gene3D" id="1.20.990.10">
    <property type="entry name" value="NADPH-cytochrome p450 Reductase, Chain A, domain 3"/>
    <property type="match status" value="1"/>
</dbReference>
<comment type="catalytic activity">
    <reaction evidence="9">
        <text>2 oxidized [2Fe-2S]-[protein] + NADPH = 2 reduced [2Fe-2S]-[protein] + NADP(+) + H(+)</text>
        <dbReference type="Rhea" id="RHEA:67716"/>
        <dbReference type="Rhea" id="RHEA-COMP:17327"/>
        <dbReference type="Rhea" id="RHEA-COMP:17328"/>
        <dbReference type="ChEBI" id="CHEBI:15378"/>
        <dbReference type="ChEBI" id="CHEBI:33737"/>
        <dbReference type="ChEBI" id="CHEBI:33738"/>
        <dbReference type="ChEBI" id="CHEBI:57783"/>
        <dbReference type="ChEBI" id="CHEBI:58349"/>
    </reaction>
</comment>
<dbReference type="InterPro" id="IPR003097">
    <property type="entry name" value="CysJ-like_FAD-binding"/>
</dbReference>
<dbReference type="InterPro" id="IPR039261">
    <property type="entry name" value="FNR_nucleotide-bd"/>
</dbReference>
<dbReference type="EC" id="1.18.1.-" evidence="9"/>
<dbReference type="GO" id="GO:0005739">
    <property type="term" value="C:mitochondrion"/>
    <property type="evidence" value="ECO:0007669"/>
    <property type="project" value="UniProtKB-SubCell"/>
</dbReference>
<evidence type="ECO:0000256" key="3">
    <source>
        <dbReference type="ARBA" id="ARBA00022490"/>
    </source>
</evidence>
<dbReference type="PROSITE" id="PS50902">
    <property type="entry name" value="FLAVODOXIN_LIKE"/>
    <property type="match status" value="1"/>
</dbReference>
<keyword evidence="6 9" id="KW-0274">FAD</keyword>
<feature type="binding site" evidence="9">
    <location>
        <position position="381"/>
    </location>
    <ligand>
        <name>FAD</name>
        <dbReference type="ChEBI" id="CHEBI:57692"/>
    </ligand>
</feature>
<dbReference type="PANTHER" id="PTHR19384">
    <property type="entry name" value="NITRIC OXIDE SYNTHASE-RELATED"/>
    <property type="match status" value="1"/>
</dbReference>
<dbReference type="PRINTS" id="PR00371">
    <property type="entry name" value="FPNCR"/>
</dbReference>
<dbReference type="InterPro" id="IPR001094">
    <property type="entry name" value="Flavdoxin-like"/>
</dbReference>
<dbReference type="InterPro" id="IPR023173">
    <property type="entry name" value="NADPH_Cyt_P450_Rdtase_alpha"/>
</dbReference>
<dbReference type="PROSITE" id="PS51384">
    <property type="entry name" value="FAD_FR"/>
    <property type="match status" value="1"/>
</dbReference>
<comment type="subcellular location">
    <subcellularLocation>
        <location evidence="9">Cytoplasm</location>
    </subcellularLocation>
    <subcellularLocation>
        <location evidence="9">Mitochondrion</location>
    </subcellularLocation>
    <text evidence="9">Relocalizes to mitochondria after H(2)O(2) exposure.</text>
</comment>
<dbReference type="HAMAP" id="MF_03178">
    <property type="entry name" value="NDOR1"/>
    <property type="match status" value="1"/>
</dbReference>
<keyword evidence="8 9" id="KW-0560">Oxidoreductase</keyword>
<dbReference type="InterPro" id="IPR029039">
    <property type="entry name" value="Flavoprotein-like_sf"/>
</dbReference>
<evidence type="ECO:0000256" key="4">
    <source>
        <dbReference type="ARBA" id="ARBA00022630"/>
    </source>
</evidence>
<comment type="caution">
    <text evidence="12">The sequence shown here is derived from an EMBL/GenBank/DDBJ whole genome shotgun (WGS) entry which is preliminary data.</text>
</comment>
<feature type="binding site" evidence="9">
    <location>
        <position position="663"/>
    </location>
    <ligand>
        <name>FAD</name>
        <dbReference type="ChEBI" id="CHEBI:57692"/>
    </ligand>
</feature>
<dbReference type="SUPFAM" id="SSF52343">
    <property type="entry name" value="Ferredoxin reductase-like, C-terminal NADP-linked domain"/>
    <property type="match status" value="1"/>
</dbReference>
<evidence type="ECO:0000256" key="2">
    <source>
        <dbReference type="ARBA" id="ARBA00001974"/>
    </source>
</evidence>
<keyword evidence="9" id="KW-0496">Mitochondrion</keyword>
<comment type="similarity">
    <text evidence="9">In the C-terminal section; belongs to the flavoprotein pyridine nucleotide cytochrome reductase family.</text>
</comment>
<dbReference type="GO" id="GO:0050660">
    <property type="term" value="F:flavin adenine dinucleotide binding"/>
    <property type="evidence" value="ECO:0007669"/>
    <property type="project" value="UniProtKB-UniRule"/>
</dbReference>
<dbReference type="Pfam" id="PF00667">
    <property type="entry name" value="FAD_binding_1"/>
    <property type="match status" value="1"/>
</dbReference>
<keyword evidence="13" id="KW-1185">Reference proteome</keyword>
<feature type="domain" description="FAD-binding FR-type" evidence="11">
    <location>
        <begin position="232"/>
        <end position="508"/>
    </location>
</feature>
<evidence type="ECO:0000256" key="6">
    <source>
        <dbReference type="ARBA" id="ARBA00022827"/>
    </source>
</evidence>
<dbReference type="InterPro" id="IPR017938">
    <property type="entry name" value="Riboflavin_synthase-like_b-brl"/>
</dbReference>
<organism evidence="12 13">
    <name type="scientific">Escovopsis weberi</name>
    <dbReference type="NCBI Taxonomy" id="150374"/>
    <lineage>
        <taxon>Eukaryota</taxon>
        <taxon>Fungi</taxon>
        <taxon>Dikarya</taxon>
        <taxon>Ascomycota</taxon>
        <taxon>Pezizomycotina</taxon>
        <taxon>Sordariomycetes</taxon>
        <taxon>Hypocreomycetidae</taxon>
        <taxon>Hypocreales</taxon>
        <taxon>Hypocreaceae</taxon>
        <taxon>Escovopsis</taxon>
    </lineage>
</organism>
<dbReference type="Gene3D" id="3.40.50.360">
    <property type="match status" value="1"/>
</dbReference>
<dbReference type="Pfam" id="PF00175">
    <property type="entry name" value="NAD_binding_1"/>
    <property type="match status" value="1"/>
</dbReference>
<feature type="binding site" evidence="9">
    <location>
        <begin position="61"/>
        <end position="64"/>
    </location>
    <ligand>
        <name>FMN</name>
        <dbReference type="ChEBI" id="CHEBI:58210"/>
    </ligand>
</feature>
<evidence type="ECO:0000259" key="11">
    <source>
        <dbReference type="PROSITE" id="PS51384"/>
    </source>
</evidence>
<evidence type="ECO:0000256" key="8">
    <source>
        <dbReference type="ARBA" id="ARBA00023002"/>
    </source>
</evidence>
<comment type="cofactor">
    <cofactor evidence="1 9">
        <name>FMN</name>
        <dbReference type="ChEBI" id="CHEBI:58210"/>
    </cofactor>
</comment>
<reference evidence="12 13" key="1">
    <citation type="submission" date="2015-07" db="EMBL/GenBank/DDBJ databases">
        <title>The genome of the fungus Escovopsis weberi, a specialized disease agent of ant agriculture.</title>
        <authorList>
            <person name="de Man T.J."/>
            <person name="Stajich J.E."/>
            <person name="Kubicek C.P."/>
            <person name="Chenthamara K."/>
            <person name="Atanasova L."/>
            <person name="Druzhinina I.S."/>
            <person name="Birnbaum S."/>
            <person name="Barribeau S.M."/>
            <person name="Teiling C."/>
            <person name="Suen G."/>
            <person name="Currie C."/>
            <person name="Gerardo N.M."/>
        </authorList>
    </citation>
    <scope>NUCLEOTIDE SEQUENCE [LARGE SCALE GENOMIC DNA]</scope>
</reference>
<dbReference type="GO" id="GO:0160246">
    <property type="term" value="F:NADPH-iron-sulfur [2Fe-2S] protein oxidoreductase activity"/>
    <property type="evidence" value="ECO:0007669"/>
    <property type="project" value="InterPro"/>
</dbReference>
<feature type="binding site" evidence="9">
    <location>
        <position position="134"/>
    </location>
    <ligand>
        <name>FMN</name>
        <dbReference type="ChEBI" id="CHEBI:58210"/>
    </ligand>
</feature>
<comment type="cofactor">
    <cofactor evidence="2 9">
        <name>FAD</name>
        <dbReference type="ChEBI" id="CHEBI:57692"/>
    </cofactor>
</comment>
<keyword evidence="3 9" id="KW-0963">Cytoplasm</keyword>
<dbReference type="GO" id="GO:0050661">
    <property type="term" value="F:NADP binding"/>
    <property type="evidence" value="ECO:0007669"/>
    <property type="project" value="UniProtKB-UniRule"/>
</dbReference>
<dbReference type="Pfam" id="PF00258">
    <property type="entry name" value="Flavodoxin_1"/>
    <property type="match status" value="1"/>
</dbReference>
<evidence type="ECO:0000313" key="12">
    <source>
        <dbReference type="EMBL" id="KOS21446.1"/>
    </source>
</evidence>
<dbReference type="InterPro" id="IPR017927">
    <property type="entry name" value="FAD-bd_FR_type"/>
</dbReference>
<gene>
    <name evidence="9" type="primary">TAH18</name>
    <name evidence="12" type="ORF">ESCO_005170</name>
</gene>
<dbReference type="PRINTS" id="PR00369">
    <property type="entry name" value="FLAVODOXIN"/>
</dbReference>
<keyword evidence="4 9" id="KW-0285">Flavoprotein</keyword>
<dbReference type="STRING" id="150374.A0A0M8MXU0"/>
<dbReference type="SUPFAM" id="SSF63380">
    <property type="entry name" value="Riboflavin synthase domain-like"/>
    <property type="match status" value="1"/>
</dbReference>
<dbReference type="PANTHER" id="PTHR19384:SF10">
    <property type="entry name" value="NADPH-DEPENDENT DIFLAVIN OXIDOREDUCTASE 1"/>
    <property type="match status" value="1"/>
</dbReference>
<evidence type="ECO:0000256" key="1">
    <source>
        <dbReference type="ARBA" id="ARBA00001917"/>
    </source>
</evidence>
<keyword evidence="7 9" id="KW-0521">NADP</keyword>
<dbReference type="SUPFAM" id="SSF52218">
    <property type="entry name" value="Flavoproteins"/>
    <property type="match status" value="1"/>
</dbReference>
<dbReference type="InterPro" id="IPR028879">
    <property type="entry name" value="NDOR1"/>
</dbReference>
<feature type="domain" description="Flavodoxin-like" evidence="10">
    <location>
        <begin position="8"/>
        <end position="152"/>
    </location>
</feature>
<feature type="binding site" evidence="9">
    <location>
        <begin position="411"/>
        <end position="414"/>
    </location>
    <ligand>
        <name>FAD</name>
        <dbReference type="ChEBI" id="CHEBI:57692"/>
    </ligand>
</feature>
<dbReference type="InterPro" id="IPR001709">
    <property type="entry name" value="Flavoprot_Pyr_Nucl_cyt_Rdtase"/>
</dbReference>
<dbReference type="GO" id="GO:0016651">
    <property type="term" value="F:oxidoreductase activity, acting on NAD(P)H"/>
    <property type="evidence" value="ECO:0007669"/>
    <property type="project" value="UniProtKB-UniRule"/>
</dbReference>
<evidence type="ECO:0000256" key="9">
    <source>
        <dbReference type="HAMAP-Rule" id="MF_03178"/>
    </source>
</evidence>